<dbReference type="Proteomes" id="UP000037460">
    <property type="component" value="Unassembled WGS sequence"/>
</dbReference>
<reference evidence="4" key="1">
    <citation type="journal article" date="2015" name="PLoS Genet.">
        <title>Genome Sequence and Transcriptome Analyses of Chrysochromulina tobin: Metabolic Tools for Enhanced Algal Fitness in the Prominent Order Prymnesiales (Haptophyceae).</title>
        <authorList>
            <person name="Hovde B.T."/>
            <person name="Deodato C.R."/>
            <person name="Hunsperger H.M."/>
            <person name="Ryken S.A."/>
            <person name="Yost W."/>
            <person name="Jha R.K."/>
            <person name="Patterson J."/>
            <person name="Monnat R.J. Jr."/>
            <person name="Barlow S.B."/>
            <person name="Starkenburg S.R."/>
            <person name="Cattolico R.A."/>
        </authorList>
    </citation>
    <scope>NUCLEOTIDE SEQUENCE</scope>
    <source>
        <strain evidence="4">CCMP291</strain>
    </source>
</reference>
<organism evidence="3 4">
    <name type="scientific">Chrysochromulina tobinii</name>
    <dbReference type="NCBI Taxonomy" id="1460289"/>
    <lineage>
        <taxon>Eukaryota</taxon>
        <taxon>Haptista</taxon>
        <taxon>Haptophyta</taxon>
        <taxon>Prymnesiophyceae</taxon>
        <taxon>Prymnesiales</taxon>
        <taxon>Chrysochromulinaceae</taxon>
        <taxon>Chrysochromulina</taxon>
    </lineage>
</organism>
<evidence type="ECO:0000313" key="3">
    <source>
        <dbReference type="EMBL" id="KOO20852.1"/>
    </source>
</evidence>
<evidence type="ECO:0000259" key="2">
    <source>
        <dbReference type="PROSITE" id="PS50802"/>
    </source>
</evidence>
<dbReference type="SUPFAM" id="SSF46934">
    <property type="entry name" value="UBA-like"/>
    <property type="match status" value="1"/>
</dbReference>
<dbReference type="SUPFAM" id="SSF54001">
    <property type="entry name" value="Cysteine proteinases"/>
    <property type="match status" value="1"/>
</dbReference>
<dbReference type="Gene3D" id="3.90.70.80">
    <property type="match status" value="1"/>
</dbReference>
<dbReference type="PROSITE" id="PS50802">
    <property type="entry name" value="OTU"/>
    <property type="match status" value="1"/>
</dbReference>
<protein>
    <submittedName>
        <fullName evidence="3">Otu-like cysteine protease domain-containing protein</fullName>
    </submittedName>
</protein>
<dbReference type="Pfam" id="PF02338">
    <property type="entry name" value="OTU"/>
    <property type="match status" value="1"/>
</dbReference>
<keyword evidence="3" id="KW-0645">Protease</keyword>
<keyword evidence="3" id="KW-0378">Hydrolase</keyword>
<dbReference type="InterPro" id="IPR015940">
    <property type="entry name" value="UBA"/>
</dbReference>
<keyword evidence="4" id="KW-1185">Reference proteome</keyword>
<proteinExistence type="predicted"/>
<dbReference type="GO" id="GO:0004843">
    <property type="term" value="F:cysteine-type deubiquitinase activity"/>
    <property type="evidence" value="ECO:0007669"/>
    <property type="project" value="TreeGrafter"/>
</dbReference>
<dbReference type="InterPro" id="IPR038765">
    <property type="entry name" value="Papain-like_cys_pep_sf"/>
</dbReference>
<sequence>MGFGIDLAQKAVENMHGRSLEAALDWLTESAPQAPIASQADIEHVMLAAAVDQSIDDDEELVRRSWMSFSAASKVGVAASAEPEPTELPPAAPAAFVADATEAVTRRRLLQLQQVTNPMAIAKAAVLLRRRANSIRRGSSIRRASSIRRTESMRASVGIPEEHAALAPPSVGQLEPSGAPMEPPPNVEGLPAREAAIVLGKHLLGQRLKALRLEQISVSDDGACQFRGFSQHLYGSQKYHLSIRHAVVEHMARESAYYGLMFDEDEFEPYLAGMRRSNTWGDELTLRAFADAYTVFVHRHVFLSYTSPVHYDAITASAPLDDSQQPAVLAQALATSPPSALSPKTLKEAREDVYVEVGYELKVFKFEQGKLGIEFSGKIVGDAAILKVVGVLPDTQAAKLGVPVGSIMKLVGKNDVTTMTSLDEVTNVIATEPLQYEVTMTVPLQKEETTALNKDTLDVRCTDDVSFAHWVAALNVLLADAANAAAGGMGTEQERRARSLARSAPRLHKELLDRETAAEAELKAQAEAEAARWLANVDRRAQLTSPGFTL</sequence>
<dbReference type="InterPro" id="IPR003323">
    <property type="entry name" value="OTU_dom"/>
</dbReference>
<dbReference type="PROSITE" id="PS50030">
    <property type="entry name" value="UBA"/>
    <property type="match status" value="1"/>
</dbReference>
<evidence type="ECO:0000313" key="4">
    <source>
        <dbReference type="Proteomes" id="UP000037460"/>
    </source>
</evidence>
<dbReference type="OrthoDB" id="415023at2759"/>
<feature type="domain" description="UBA" evidence="1">
    <location>
        <begin position="1"/>
        <end position="30"/>
    </location>
</feature>
<accession>A0A0M0J3E5</accession>
<dbReference type="GO" id="GO:0006508">
    <property type="term" value="P:proteolysis"/>
    <property type="evidence" value="ECO:0007669"/>
    <property type="project" value="UniProtKB-KW"/>
</dbReference>
<dbReference type="InterPro" id="IPR009060">
    <property type="entry name" value="UBA-like_sf"/>
</dbReference>
<dbReference type="PANTHER" id="PTHR12419:SF11">
    <property type="entry name" value="OTU DOMAIN-CONTAINING PROTEIN DDB_G0284757"/>
    <property type="match status" value="1"/>
</dbReference>
<gene>
    <name evidence="3" type="ORF">Ctob_000126</name>
</gene>
<evidence type="ECO:0000259" key="1">
    <source>
        <dbReference type="PROSITE" id="PS50030"/>
    </source>
</evidence>
<feature type="domain" description="OTU" evidence="2">
    <location>
        <begin position="213"/>
        <end position="317"/>
    </location>
</feature>
<dbReference type="GO" id="GO:0016579">
    <property type="term" value="P:protein deubiquitination"/>
    <property type="evidence" value="ECO:0007669"/>
    <property type="project" value="TreeGrafter"/>
</dbReference>
<dbReference type="InterPro" id="IPR050704">
    <property type="entry name" value="Peptidase_C85-like"/>
</dbReference>
<dbReference type="AlphaFoldDB" id="A0A0M0J3E5"/>
<comment type="caution">
    <text evidence="3">The sequence shown here is derived from an EMBL/GenBank/DDBJ whole genome shotgun (WGS) entry which is preliminary data.</text>
</comment>
<name>A0A0M0J3E5_9EUKA</name>
<dbReference type="EMBL" id="JWZX01003407">
    <property type="protein sequence ID" value="KOO20852.1"/>
    <property type="molecule type" value="Genomic_DNA"/>
</dbReference>
<dbReference type="PANTHER" id="PTHR12419">
    <property type="entry name" value="OTU DOMAIN CONTAINING PROTEIN"/>
    <property type="match status" value="1"/>
</dbReference>